<accession>A0ACB9GEM7</accession>
<reference evidence="1 2" key="2">
    <citation type="journal article" date="2022" name="Mol. Ecol. Resour.">
        <title>The genomes of chicory, endive, great burdock and yacon provide insights into Asteraceae paleo-polyploidization history and plant inulin production.</title>
        <authorList>
            <person name="Fan W."/>
            <person name="Wang S."/>
            <person name="Wang H."/>
            <person name="Wang A."/>
            <person name="Jiang F."/>
            <person name="Liu H."/>
            <person name="Zhao H."/>
            <person name="Xu D."/>
            <person name="Zhang Y."/>
        </authorList>
    </citation>
    <scope>NUCLEOTIDE SEQUENCE [LARGE SCALE GENOMIC DNA]</scope>
    <source>
        <strain evidence="2">cv. Punajuju</strain>
        <tissue evidence="1">Leaves</tissue>
    </source>
</reference>
<reference evidence="2" key="1">
    <citation type="journal article" date="2022" name="Mol. Ecol. Resour.">
        <title>The genomes of chicory, endive, great burdock and yacon provide insights into Asteraceae palaeo-polyploidization history and plant inulin production.</title>
        <authorList>
            <person name="Fan W."/>
            <person name="Wang S."/>
            <person name="Wang H."/>
            <person name="Wang A."/>
            <person name="Jiang F."/>
            <person name="Liu H."/>
            <person name="Zhao H."/>
            <person name="Xu D."/>
            <person name="Zhang Y."/>
        </authorList>
    </citation>
    <scope>NUCLEOTIDE SEQUENCE [LARGE SCALE GENOMIC DNA]</scope>
    <source>
        <strain evidence="2">cv. Punajuju</strain>
    </source>
</reference>
<gene>
    <name evidence="1" type="ORF">L2E82_11971</name>
</gene>
<protein>
    <submittedName>
        <fullName evidence="1">Uncharacterized protein</fullName>
    </submittedName>
</protein>
<comment type="caution">
    <text evidence="1">The sequence shown here is derived from an EMBL/GenBank/DDBJ whole genome shotgun (WGS) entry which is preliminary data.</text>
</comment>
<evidence type="ECO:0000313" key="2">
    <source>
        <dbReference type="Proteomes" id="UP001055811"/>
    </source>
</evidence>
<keyword evidence="2" id="KW-1185">Reference proteome</keyword>
<evidence type="ECO:0000313" key="1">
    <source>
        <dbReference type="EMBL" id="KAI3781943.1"/>
    </source>
</evidence>
<organism evidence="1 2">
    <name type="scientific">Cichorium intybus</name>
    <name type="common">Chicory</name>
    <dbReference type="NCBI Taxonomy" id="13427"/>
    <lineage>
        <taxon>Eukaryota</taxon>
        <taxon>Viridiplantae</taxon>
        <taxon>Streptophyta</taxon>
        <taxon>Embryophyta</taxon>
        <taxon>Tracheophyta</taxon>
        <taxon>Spermatophyta</taxon>
        <taxon>Magnoliopsida</taxon>
        <taxon>eudicotyledons</taxon>
        <taxon>Gunneridae</taxon>
        <taxon>Pentapetalae</taxon>
        <taxon>asterids</taxon>
        <taxon>campanulids</taxon>
        <taxon>Asterales</taxon>
        <taxon>Asteraceae</taxon>
        <taxon>Cichorioideae</taxon>
        <taxon>Cichorieae</taxon>
        <taxon>Cichoriinae</taxon>
        <taxon>Cichorium</taxon>
    </lineage>
</organism>
<dbReference type="Proteomes" id="UP001055811">
    <property type="component" value="Linkage Group LG02"/>
</dbReference>
<name>A0ACB9GEM7_CICIN</name>
<sequence length="317" mass="35909">MASDDGGTKKEGSPDINSPFYIHASDYPKQMHVNDTLTDSNYTDWFQEMLNFLFAKNKVGFVDGTLKKPEKTATDYMAWMRCDAMVKGWLTTAMEKDIRSSVKYANTASEIWSDLRERFGKESAPRAYELKQTLSNTHQSGVSVSAYYTKLRGLWDEIESILPVPRCTCDKCSCGVGKKMNELREKEKLYEFLMGLDADFAVIKTQILAMNPIPTLGISYHLVAEDERQKMISGEKKTPSEGAAFKTFKPVRRENNATQNKAAPKYQKHGDTDEQCTECGRNGHNHQINTKIKQQTRKHNNCKTGIVENGNYGEPII</sequence>
<dbReference type="EMBL" id="CM042010">
    <property type="protein sequence ID" value="KAI3781943.1"/>
    <property type="molecule type" value="Genomic_DNA"/>
</dbReference>
<proteinExistence type="predicted"/>